<accession>A0A9J5XF45</accession>
<keyword evidence="2" id="KW-1185">Reference proteome</keyword>
<protein>
    <submittedName>
        <fullName evidence="1">Uncharacterized protein</fullName>
    </submittedName>
</protein>
<name>A0A9J5XF45_SOLCO</name>
<comment type="caution">
    <text evidence="1">The sequence shown here is derived from an EMBL/GenBank/DDBJ whole genome shotgun (WGS) entry which is preliminary data.</text>
</comment>
<dbReference type="AlphaFoldDB" id="A0A9J5XF45"/>
<organism evidence="1 2">
    <name type="scientific">Solanum commersonii</name>
    <name type="common">Commerson's wild potato</name>
    <name type="synonym">Commerson's nightshade</name>
    <dbReference type="NCBI Taxonomy" id="4109"/>
    <lineage>
        <taxon>Eukaryota</taxon>
        <taxon>Viridiplantae</taxon>
        <taxon>Streptophyta</taxon>
        <taxon>Embryophyta</taxon>
        <taxon>Tracheophyta</taxon>
        <taxon>Spermatophyta</taxon>
        <taxon>Magnoliopsida</taxon>
        <taxon>eudicotyledons</taxon>
        <taxon>Gunneridae</taxon>
        <taxon>Pentapetalae</taxon>
        <taxon>asterids</taxon>
        <taxon>lamiids</taxon>
        <taxon>Solanales</taxon>
        <taxon>Solanaceae</taxon>
        <taxon>Solanoideae</taxon>
        <taxon>Solaneae</taxon>
        <taxon>Solanum</taxon>
    </lineage>
</organism>
<dbReference type="EMBL" id="JACXVP010000009">
    <property type="protein sequence ID" value="KAG5585512.1"/>
    <property type="molecule type" value="Genomic_DNA"/>
</dbReference>
<dbReference type="OrthoDB" id="1327777at2759"/>
<proteinExistence type="predicted"/>
<sequence>MQKFRPSQLRVGSASQRRGKNLPHLIPFEAEDSVYWARHHAIPATRSKGQILASPGIKFPVDSVQVEDVLPWVVGCLTFRDLGSVFFVVNIVIMSSSRRSGKEVATSSQKKCSRSGNVPLAHVVSRGQTRRFGAKAITKEGEASYKKHTEASYFSDVWSSSLLNLRSATCTWYESFSSTGRLKPNPIIHRPIGAGRAEHTPNTRPSDTLCAGLSPWLNGLSTVGRDIINLFPTLTCFGRYVFG</sequence>
<dbReference type="Proteomes" id="UP000824120">
    <property type="component" value="Chromosome 9"/>
</dbReference>
<evidence type="ECO:0000313" key="1">
    <source>
        <dbReference type="EMBL" id="KAG5585512.1"/>
    </source>
</evidence>
<reference evidence="1 2" key="1">
    <citation type="submission" date="2020-09" db="EMBL/GenBank/DDBJ databases">
        <title>De no assembly of potato wild relative species, Solanum commersonii.</title>
        <authorList>
            <person name="Cho K."/>
        </authorList>
    </citation>
    <scope>NUCLEOTIDE SEQUENCE [LARGE SCALE GENOMIC DNA]</scope>
    <source>
        <strain evidence="1">LZ3.2</strain>
        <tissue evidence="1">Leaf</tissue>
    </source>
</reference>
<gene>
    <name evidence="1" type="ORF">H5410_045946</name>
</gene>
<evidence type="ECO:0000313" key="2">
    <source>
        <dbReference type="Proteomes" id="UP000824120"/>
    </source>
</evidence>